<proteinExistence type="predicted"/>
<comment type="caution">
    <text evidence="1">The sequence shown here is derived from an EMBL/GenBank/DDBJ whole genome shotgun (WGS) entry which is preliminary data.</text>
</comment>
<accession>A0ABW9KN78</accession>
<evidence type="ECO:0000313" key="2">
    <source>
        <dbReference type="Proteomes" id="UP001634747"/>
    </source>
</evidence>
<evidence type="ECO:0000313" key="1">
    <source>
        <dbReference type="EMBL" id="MFN2976050.1"/>
    </source>
</evidence>
<dbReference type="RefSeq" id="WP_263412454.1">
    <property type="nucleotide sequence ID" value="NZ_BAABBH010000001.1"/>
</dbReference>
<keyword evidence="2" id="KW-1185">Reference proteome</keyword>
<dbReference type="Proteomes" id="UP001634747">
    <property type="component" value="Unassembled WGS sequence"/>
</dbReference>
<protein>
    <submittedName>
        <fullName evidence="1">Uncharacterized protein</fullName>
    </submittedName>
</protein>
<reference evidence="1 2" key="1">
    <citation type="submission" date="2024-12" db="EMBL/GenBank/DDBJ databases">
        <authorList>
            <person name="Lee Y."/>
        </authorList>
    </citation>
    <scope>NUCLEOTIDE SEQUENCE [LARGE SCALE GENOMIC DNA]</scope>
    <source>
        <strain evidence="1 2">03SUJ4</strain>
    </source>
</reference>
<sequence>MSDSMEEFEHRLRVLLPETYQVFDAAVQPRSMGSAGLRYGPDGKVEWDKMWATFCHLAMAGGPPHRGKLLEPFRGSNLTPEQQTSMLAASAEIGRGIGLVTRLCAEPASRAGWLRLYCTSAAMAGWVARAIVMENVTAVVQGLSVFLPTGPHFRVEKEIKNVITSVAKTCHYWQDHMTEAQHAQVAELLAAMDRQMPLLQPGLDVTPISESTRRRIEDEIAQETSFEVVDRYEDWVGLDCGSVAAAIWLMRALAVCNCSARREETILFAPLNAQQDSDGTRVVAALTEATRMARSFGVLQALEVRA</sequence>
<organism evidence="1 2">
    <name type="scientific">Terriglobus aquaticus</name>
    <dbReference type="NCBI Taxonomy" id="940139"/>
    <lineage>
        <taxon>Bacteria</taxon>
        <taxon>Pseudomonadati</taxon>
        <taxon>Acidobacteriota</taxon>
        <taxon>Terriglobia</taxon>
        <taxon>Terriglobales</taxon>
        <taxon>Acidobacteriaceae</taxon>
        <taxon>Terriglobus</taxon>
    </lineage>
</organism>
<name>A0ABW9KN78_9BACT</name>
<gene>
    <name evidence="1" type="ORF">ACK2TP_09770</name>
</gene>
<dbReference type="EMBL" id="JBJYXY010000001">
    <property type="protein sequence ID" value="MFN2976050.1"/>
    <property type="molecule type" value="Genomic_DNA"/>
</dbReference>